<organism evidence="1 2">
    <name type="scientific">Datura stramonium</name>
    <name type="common">Jimsonweed</name>
    <name type="synonym">Common thornapple</name>
    <dbReference type="NCBI Taxonomy" id="4076"/>
    <lineage>
        <taxon>Eukaryota</taxon>
        <taxon>Viridiplantae</taxon>
        <taxon>Streptophyta</taxon>
        <taxon>Embryophyta</taxon>
        <taxon>Tracheophyta</taxon>
        <taxon>Spermatophyta</taxon>
        <taxon>Magnoliopsida</taxon>
        <taxon>eudicotyledons</taxon>
        <taxon>Gunneridae</taxon>
        <taxon>Pentapetalae</taxon>
        <taxon>asterids</taxon>
        <taxon>lamiids</taxon>
        <taxon>Solanales</taxon>
        <taxon>Solanaceae</taxon>
        <taxon>Solanoideae</taxon>
        <taxon>Datureae</taxon>
        <taxon>Datura</taxon>
    </lineage>
</organism>
<dbReference type="Proteomes" id="UP000823775">
    <property type="component" value="Unassembled WGS sequence"/>
</dbReference>
<evidence type="ECO:0000313" key="2">
    <source>
        <dbReference type="Proteomes" id="UP000823775"/>
    </source>
</evidence>
<accession>A0ABS8T539</accession>
<reference evidence="1 2" key="1">
    <citation type="journal article" date="2021" name="BMC Genomics">
        <title>Datura genome reveals duplications of psychoactive alkaloid biosynthetic genes and high mutation rate following tissue culture.</title>
        <authorList>
            <person name="Rajewski A."/>
            <person name="Carter-House D."/>
            <person name="Stajich J."/>
            <person name="Litt A."/>
        </authorList>
    </citation>
    <scope>NUCLEOTIDE SEQUENCE [LARGE SCALE GENOMIC DNA]</scope>
    <source>
        <strain evidence="1">AR-01</strain>
    </source>
</reference>
<comment type="caution">
    <text evidence="1">The sequence shown here is derived from an EMBL/GenBank/DDBJ whole genome shotgun (WGS) entry which is preliminary data.</text>
</comment>
<dbReference type="EMBL" id="JACEIK010001100">
    <property type="protein sequence ID" value="MCD7465961.1"/>
    <property type="molecule type" value="Genomic_DNA"/>
</dbReference>
<protein>
    <submittedName>
        <fullName evidence="1">Uncharacterized protein</fullName>
    </submittedName>
</protein>
<evidence type="ECO:0000313" key="1">
    <source>
        <dbReference type="EMBL" id="MCD7465961.1"/>
    </source>
</evidence>
<keyword evidence="2" id="KW-1185">Reference proteome</keyword>
<proteinExistence type="predicted"/>
<name>A0ABS8T539_DATST</name>
<sequence length="139" mass="15415">MRADLRRSLIDGETSLLGKGDTGYLLTLRGVERHSVLKSTSSFLKVGVSLSLIVAKSNTPCGRNVLSSSLKKGQPALRHNKLIRIGNDRRNLLLGLLLELFSYDFPHINMDVGHDACYENGHFNRDMYGVLRGNKMGTD</sequence>
<gene>
    <name evidence="1" type="ORF">HAX54_002240</name>
</gene>